<dbReference type="Proteomes" id="UP000266861">
    <property type="component" value="Unassembled WGS sequence"/>
</dbReference>
<reference evidence="2 3" key="1">
    <citation type="submission" date="2018-08" db="EMBL/GenBank/DDBJ databases">
        <title>Genome and evolution of the arbuscular mycorrhizal fungus Diversispora epigaea (formerly Glomus versiforme) and its bacterial endosymbionts.</title>
        <authorList>
            <person name="Sun X."/>
            <person name="Fei Z."/>
            <person name="Harrison M."/>
        </authorList>
    </citation>
    <scope>NUCLEOTIDE SEQUENCE [LARGE SCALE GENOMIC DNA]</scope>
    <source>
        <strain evidence="2 3">IT104</strain>
    </source>
</reference>
<accession>A0A397GJ91</accession>
<name>A0A397GJ91_9GLOM</name>
<evidence type="ECO:0000313" key="2">
    <source>
        <dbReference type="EMBL" id="RHZ49724.1"/>
    </source>
</evidence>
<proteinExistence type="predicted"/>
<evidence type="ECO:0000313" key="3">
    <source>
        <dbReference type="Proteomes" id="UP000266861"/>
    </source>
</evidence>
<dbReference type="EMBL" id="PQFF01000445">
    <property type="protein sequence ID" value="RHZ49724.1"/>
    <property type="molecule type" value="Genomic_DNA"/>
</dbReference>
<feature type="compositionally biased region" description="Basic and acidic residues" evidence="1">
    <location>
        <begin position="47"/>
        <end position="67"/>
    </location>
</feature>
<dbReference type="AlphaFoldDB" id="A0A397GJ91"/>
<comment type="caution">
    <text evidence="2">The sequence shown here is derived from an EMBL/GenBank/DDBJ whole genome shotgun (WGS) entry which is preliminary data.</text>
</comment>
<keyword evidence="3" id="KW-1185">Reference proteome</keyword>
<feature type="compositionally biased region" description="Basic residues" evidence="1">
    <location>
        <begin position="80"/>
        <end position="91"/>
    </location>
</feature>
<gene>
    <name evidence="2" type="ORF">Glove_515g9</name>
</gene>
<sequence>MLFYIKKKLLLTNILSIAKKMEKQLNLQFQEISDEEIPDVNDEEDKDNNLKRKGNDMAERFNKKPIEVDIEENTMQNKSFSKKAKKEVKNS</sequence>
<protein>
    <submittedName>
        <fullName evidence="2">Uncharacterized protein</fullName>
    </submittedName>
</protein>
<organism evidence="2 3">
    <name type="scientific">Diversispora epigaea</name>
    <dbReference type="NCBI Taxonomy" id="1348612"/>
    <lineage>
        <taxon>Eukaryota</taxon>
        <taxon>Fungi</taxon>
        <taxon>Fungi incertae sedis</taxon>
        <taxon>Mucoromycota</taxon>
        <taxon>Glomeromycotina</taxon>
        <taxon>Glomeromycetes</taxon>
        <taxon>Diversisporales</taxon>
        <taxon>Diversisporaceae</taxon>
        <taxon>Diversispora</taxon>
    </lineage>
</organism>
<feature type="region of interest" description="Disordered" evidence="1">
    <location>
        <begin position="38"/>
        <end position="91"/>
    </location>
</feature>
<evidence type="ECO:0000256" key="1">
    <source>
        <dbReference type="SAM" id="MobiDB-lite"/>
    </source>
</evidence>